<feature type="region of interest" description="Disordered" evidence="2">
    <location>
        <begin position="56"/>
        <end position="105"/>
    </location>
</feature>
<dbReference type="GO" id="GO:0016020">
    <property type="term" value="C:membrane"/>
    <property type="evidence" value="ECO:0007669"/>
    <property type="project" value="InterPro"/>
</dbReference>
<dbReference type="AlphaFoldDB" id="A0A0K2V5C8"/>
<dbReference type="InterPro" id="IPR001190">
    <property type="entry name" value="SRCR"/>
</dbReference>
<accession>A0A0K2V5C8</accession>
<name>A0A0K2V5C8_LEPSM</name>
<proteinExistence type="predicted"/>
<comment type="caution">
    <text evidence="1">Lacks conserved residue(s) required for the propagation of feature annotation.</text>
</comment>
<evidence type="ECO:0000259" key="4">
    <source>
        <dbReference type="PROSITE" id="PS50287"/>
    </source>
</evidence>
<feature type="compositionally biased region" description="Acidic residues" evidence="2">
    <location>
        <begin position="95"/>
        <end position="105"/>
    </location>
</feature>
<keyword evidence="3" id="KW-0732">Signal</keyword>
<evidence type="ECO:0000256" key="1">
    <source>
        <dbReference type="PROSITE-ProRule" id="PRU00196"/>
    </source>
</evidence>
<evidence type="ECO:0000256" key="3">
    <source>
        <dbReference type="SAM" id="SignalP"/>
    </source>
</evidence>
<feature type="domain" description="SRCR" evidence="4">
    <location>
        <begin position="269"/>
        <end position="373"/>
    </location>
</feature>
<dbReference type="PROSITE" id="PS50287">
    <property type="entry name" value="SRCR_2"/>
    <property type="match status" value="1"/>
</dbReference>
<evidence type="ECO:0000256" key="2">
    <source>
        <dbReference type="SAM" id="MobiDB-lite"/>
    </source>
</evidence>
<dbReference type="EMBL" id="HACA01027780">
    <property type="protein sequence ID" value="CDW45141.1"/>
    <property type="molecule type" value="Transcribed_RNA"/>
</dbReference>
<feature type="signal peptide" evidence="3">
    <location>
        <begin position="1"/>
        <end position="20"/>
    </location>
</feature>
<feature type="compositionally biased region" description="Basic and acidic residues" evidence="2">
    <location>
        <begin position="65"/>
        <end position="78"/>
    </location>
</feature>
<feature type="chain" id="PRO_5005489319" description="SRCR domain-containing protein" evidence="3">
    <location>
        <begin position="21"/>
        <end position="400"/>
    </location>
</feature>
<reference evidence="5" key="1">
    <citation type="submission" date="2014-05" db="EMBL/GenBank/DDBJ databases">
        <authorList>
            <person name="Chronopoulou M."/>
        </authorList>
    </citation>
    <scope>NUCLEOTIDE SEQUENCE</scope>
    <source>
        <tissue evidence="5">Whole organism</tissue>
    </source>
</reference>
<organism evidence="5">
    <name type="scientific">Lepeophtheirus salmonis</name>
    <name type="common">Salmon louse</name>
    <name type="synonym">Caligus salmonis</name>
    <dbReference type="NCBI Taxonomy" id="72036"/>
    <lineage>
        <taxon>Eukaryota</taxon>
        <taxon>Metazoa</taxon>
        <taxon>Ecdysozoa</taxon>
        <taxon>Arthropoda</taxon>
        <taxon>Crustacea</taxon>
        <taxon>Multicrustacea</taxon>
        <taxon>Hexanauplia</taxon>
        <taxon>Copepoda</taxon>
        <taxon>Siphonostomatoida</taxon>
        <taxon>Caligidae</taxon>
        <taxon>Lepeophtheirus</taxon>
    </lineage>
</organism>
<evidence type="ECO:0000313" key="5">
    <source>
        <dbReference type="EMBL" id="CDW45141.1"/>
    </source>
</evidence>
<sequence>MIGLKATLLILFGLISFVNCGLENVTTSVQLNSTLKEATTLSNGGHTTENVELLSTVSNKGESSTTEKNKEIEKKVGKDGLSTKPPGDYKGTNFEENEEGLESEEGIMNQEQIYEGEINDNALEEERSDKFGEYFPPKFQFKSHDNLPPNLVNTLSETLDNTPTNPMEETIHKGGESPDKKYLPQVEGHFDSLTHNCTVFDVSKGAEISTPYLDRIYKTETLKVKKIVLKDYCYESASTVCTQSERIIPNQLCKIAYERKQEHSIIKSVKVYYKKEASTKWVTVCKNTYQHKVGYHDGYGKPVCKEVSQRIAFNTPVLTPDNIPVIVSYPAPVRKCVNGQIILPLINCKTKTEKKCIHVPDVVDEIKELKVCSYKLGKPKWIPIDLKLPKQICAEIVKAY</sequence>
<protein>
    <recommendedName>
        <fullName evidence="4">SRCR domain-containing protein</fullName>
    </recommendedName>
</protein>